<reference evidence="3" key="1">
    <citation type="journal article" date="2019" name="Int. J. Syst. Evol. Microbiol.">
        <title>The Global Catalogue of Microorganisms (GCM) 10K type strain sequencing project: providing services to taxonomists for standard genome sequencing and annotation.</title>
        <authorList>
            <consortium name="The Broad Institute Genomics Platform"/>
            <consortium name="The Broad Institute Genome Sequencing Center for Infectious Disease"/>
            <person name="Wu L."/>
            <person name="Ma J."/>
        </authorList>
    </citation>
    <scope>NUCLEOTIDE SEQUENCE [LARGE SCALE GENOMIC DNA]</scope>
    <source>
        <strain evidence="3">CECT 8655</strain>
    </source>
</reference>
<dbReference type="RefSeq" id="WP_377407945.1">
    <property type="nucleotide sequence ID" value="NZ_JBHSCY010000001.1"/>
</dbReference>
<proteinExistence type="predicted"/>
<gene>
    <name evidence="2" type="ORF">ACFOWD_02840</name>
</gene>
<comment type="caution">
    <text evidence="2">The sequence shown here is derived from an EMBL/GenBank/DDBJ whole genome shotgun (WGS) entry which is preliminary data.</text>
</comment>
<protein>
    <submittedName>
        <fullName evidence="2">BatD family protein</fullName>
    </submittedName>
</protein>
<feature type="transmembrane region" description="Helical" evidence="1">
    <location>
        <begin position="470"/>
        <end position="489"/>
    </location>
</feature>
<name>A0ABV8R5T7_9FLAO</name>
<accession>A0ABV8R5T7</accession>
<dbReference type="Pfam" id="PF13584">
    <property type="entry name" value="BatD"/>
    <property type="match status" value="2"/>
</dbReference>
<dbReference type="EMBL" id="JBHSCY010000001">
    <property type="protein sequence ID" value="MFC4267831.1"/>
    <property type="molecule type" value="Genomic_DNA"/>
</dbReference>
<keyword evidence="3" id="KW-1185">Reference proteome</keyword>
<dbReference type="PANTHER" id="PTHR40940:SF2">
    <property type="entry name" value="BATD"/>
    <property type="match status" value="1"/>
</dbReference>
<evidence type="ECO:0000256" key="1">
    <source>
        <dbReference type="SAM" id="Phobius"/>
    </source>
</evidence>
<keyword evidence="1" id="KW-0472">Membrane</keyword>
<dbReference type="InterPro" id="IPR025738">
    <property type="entry name" value="BatD"/>
</dbReference>
<evidence type="ECO:0000313" key="2">
    <source>
        <dbReference type="EMBL" id="MFC4267831.1"/>
    </source>
</evidence>
<sequence length="611" mass="69265">MPKKRKAQKQNKKKIGKFGLEIKSMELKKYISIYFVFCSLLLFSQEAELSVSVSKNKLGLNQRLRVEFSINKQGADNFTPPKFSNFKVIQGPSQSVSQSWINGKVSFSQSYTYIIKPKRKGELIIEPASIDINGGTINSKMMKIIVLDPVEIPDNPNDPNYIAEQNIHLVAEISKSSPYVGEGIYVEYRLYVSENVSVYDTSVTEAPQYNGFWNQEIKIDGFPVKMGKYNGENYRYIVLQKALLIPTKSGRLAIDPMKMDIVIGVPTGRADFFGNVMTKNIKKEFSSAKKVIIPKDLPLEGKPEDFTGAVGNFDFEVTLSKDALKANESSQIKVAVSGKGNLKLFELPTVETPAELEKYQPERKENVKVATNGLSGSVTDTYTVVPQYKGKYKIPSVNFSFFDPNTKKYNTISTEDLYVNVLEGKEITTVVNKTDVEKRTVTLTGKNFRYIQTKTDFSTKETTDFFKSNLFYGLLFLPLLLIPIGIIIAKNNEKRNSDVIGRKQRRAEKLAKKYLSEAQKQLGKKEAFYEALERALHNYLKAKLNVETADISKDRITQLLNNRKVEESTINQFIDVLKASDFARYTPVTDTEMKQEYEKAKQVIVELDKQL</sequence>
<dbReference type="Proteomes" id="UP001595826">
    <property type="component" value="Unassembled WGS sequence"/>
</dbReference>
<organism evidence="2 3">
    <name type="scientific">Polaribacter marinivivus</name>
    <dbReference type="NCBI Taxonomy" id="1524260"/>
    <lineage>
        <taxon>Bacteria</taxon>
        <taxon>Pseudomonadati</taxon>
        <taxon>Bacteroidota</taxon>
        <taxon>Flavobacteriia</taxon>
        <taxon>Flavobacteriales</taxon>
        <taxon>Flavobacteriaceae</taxon>
    </lineage>
</organism>
<keyword evidence="1" id="KW-1133">Transmembrane helix</keyword>
<evidence type="ECO:0000313" key="3">
    <source>
        <dbReference type="Proteomes" id="UP001595826"/>
    </source>
</evidence>
<keyword evidence="1" id="KW-0812">Transmembrane</keyword>
<dbReference type="PANTHER" id="PTHR40940">
    <property type="entry name" value="PROTEIN BATD-RELATED"/>
    <property type="match status" value="1"/>
</dbReference>